<dbReference type="EMBL" id="CAFBMH010000141">
    <property type="protein sequence ID" value="CAB4930874.1"/>
    <property type="molecule type" value="Genomic_DNA"/>
</dbReference>
<dbReference type="PANTHER" id="PTHR38442:SF1">
    <property type="entry name" value="INNER MEMBRANE PROTEIN"/>
    <property type="match status" value="1"/>
</dbReference>
<evidence type="ECO:0000313" key="2">
    <source>
        <dbReference type="EMBL" id="CAB4930874.1"/>
    </source>
</evidence>
<dbReference type="Pfam" id="PF04286">
    <property type="entry name" value="DUF445"/>
    <property type="match status" value="1"/>
</dbReference>
<sequence>MSDTRIELGADDASRVRDLRNMKARATGLFVVVTVVFIAARALEGDGDWLSYVRATCEAAMVGALADWFAVTALFRHPLRLPIPHTAIIPKRKDQLGRNLGEFVEQNFLSPDVVTEKLRSMSVAGRAGRWLEAPANADRASAQVGVIVRGAIDVLRDDDVQDTIEHAIVARFQQMSLSTMAGHALEVATADGRHHDVLNALLRASGRLLRDNREAFRSRFANESPWWVPETIDDRIFDKLFNALHAFIADVADNPNHKMRNYLDTRLASLAFELRESPAMQARGDELLAELLAHPAVRRWIDSIWRDLKASIVRQSHDPNSELRERVAVYARSMGHNLATDPALARKVDGWVESAARHVVESSRHEIADLITSTVEKWDPDEASRRIELAVGRDLQFIRINGTLVGGLAGLVIYTVGQILR</sequence>
<evidence type="ECO:0000256" key="1">
    <source>
        <dbReference type="SAM" id="Phobius"/>
    </source>
</evidence>
<name>A0A6J7IKL2_9ZZZZ</name>
<proteinExistence type="predicted"/>
<keyword evidence="1" id="KW-0472">Membrane</keyword>
<dbReference type="GO" id="GO:0005886">
    <property type="term" value="C:plasma membrane"/>
    <property type="evidence" value="ECO:0007669"/>
    <property type="project" value="TreeGrafter"/>
</dbReference>
<gene>
    <name evidence="2" type="ORF">UFOPK3543_02648</name>
</gene>
<keyword evidence="1" id="KW-1133">Transmembrane helix</keyword>
<organism evidence="2">
    <name type="scientific">freshwater metagenome</name>
    <dbReference type="NCBI Taxonomy" id="449393"/>
    <lineage>
        <taxon>unclassified sequences</taxon>
        <taxon>metagenomes</taxon>
        <taxon>ecological metagenomes</taxon>
    </lineage>
</organism>
<protein>
    <submittedName>
        <fullName evidence="2">Unannotated protein</fullName>
    </submittedName>
</protein>
<dbReference type="InterPro" id="IPR007383">
    <property type="entry name" value="DUF445"/>
</dbReference>
<keyword evidence="1" id="KW-0812">Transmembrane</keyword>
<dbReference type="AlphaFoldDB" id="A0A6J7IKL2"/>
<accession>A0A6J7IKL2</accession>
<reference evidence="2" key="1">
    <citation type="submission" date="2020-05" db="EMBL/GenBank/DDBJ databases">
        <authorList>
            <person name="Chiriac C."/>
            <person name="Salcher M."/>
            <person name="Ghai R."/>
            <person name="Kavagutti S V."/>
        </authorList>
    </citation>
    <scope>NUCLEOTIDE SEQUENCE</scope>
</reference>
<feature type="transmembrane region" description="Helical" evidence="1">
    <location>
        <begin position="24"/>
        <end position="43"/>
    </location>
</feature>
<dbReference type="PANTHER" id="PTHR38442">
    <property type="entry name" value="INNER MEMBRANE PROTEIN-RELATED"/>
    <property type="match status" value="1"/>
</dbReference>